<dbReference type="AlphaFoldDB" id="A0A4Y2Q378"/>
<comment type="caution">
    <text evidence="1">The sequence shown here is derived from an EMBL/GenBank/DDBJ whole genome shotgun (WGS) entry which is preliminary data.</text>
</comment>
<proteinExistence type="predicted"/>
<reference evidence="1 2" key="1">
    <citation type="journal article" date="2019" name="Sci. Rep.">
        <title>Orb-weaving spider Araneus ventricosus genome elucidates the spidroin gene catalogue.</title>
        <authorList>
            <person name="Kono N."/>
            <person name="Nakamura H."/>
            <person name="Ohtoshi R."/>
            <person name="Moran D.A.P."/>
            <person name="Shinohara A."/>
            <person name="Yoshida Y."/>
            <person name="Fujiwara M."/>
            <person name="Mori M."/>
            <person name="Tomita M."/>
            <person name="Arakawa K."/>
        </authorList>
    </citation>
    <scope>NUCLEOTIDE SEQUENCE [LARGE SCALE GENOMIC DNA]</scope>
</reference>
<sequence>MNLATTPTCCGTSSPKKEIHLLRLAHHSRDVTIPWKPNCQKSSACIVEDDIIRKNDQSQVYTTPLERAVSEKDNRCFNCDVIIKRLLSPNHLSPVVSPLYFFSHFRVKDKKELYRTLPVLTEVQWQSLGSSAFGLSVQATDLMLPRVATGSSLPNNVDMNQVYCCMTHVLVRSALV</sequence>
<dbReference type="EMBL" id="BGPR01012841">
    <property type="protein sequence ID" value="GBN57931.1"/>
    <property type="molecule type" value="Genomic_DNA"/>
</dbReference>
<gene>
    <name evidence="1" type="ORF">AVEN_107809_1</name>
</gene>
<dbReference type="Proteomes" id="UP000499080">
    <property type="component" value="Unassembled WGS sequence"/>
</dbReference>
<keyword evidence="2" id="KW-1185">Reference proteome</keyword>
<evidence type="ECO:0000313" key="1">
    <source>
        <dbReference type="EMBL" id="GBN57931.1"/>
    </source>
</evidence>
<name>A0A4Y2Q378_ARAVE</name>
<organism evidence="1 2">
    <name type="scientific">Araneus ventricosus</name>
    <name type="common">Orbweaver spider</name>
    <name type="synonym">Epeira ventricosa</name>
    <dbReference type="NCBI Taxonomy" id="182803"/>
    <lineage>
        <taxon>Eukaryota</taxon>
        <taxon>Metazoa</taxon>
        <taxon>Ecdysozoa</taxon>
        <taxon>Arthropoda</taxon>
        <taxon>Chelicerata</taxon>
        <taxon>Arachnida</taxon>
        <taxon>Araneae</taxon>
        <taxon>Araneomorphae</taxon>
        <taxon>Entelegynae</taxon>
        <taxon>Araneoidea</taxon>
        <taxon>Araneidae</taxon>
        <taxon>Araneus</taxon>
    </lineage>
</organism>
<evidence type="ECO:0000313" key="2">
    <source>
        <dbReference type="Proteomes" id="UP000499080"/>
    </source>
</evidence>
<accession>A0A4Y2Q378</accession>
<protein>
    <submittedName>
        <fullName evidence="1">Uncharacterized protein</fullName>
    </submittedName>
</protein>